<dbReference type="EMBL" id="JBCGDP010000003">
    <property type="protein sequence ID" value="MEM0575557.1"/>
    <property type="molecule type" value="Genomic_DNA"/>
</dbReference>
<evidence type="ECO:0000313" key="3">
    <source>
        <dbReference type="Proteomes" id="UP001468798"/>
    </source>
</evidence>
<comment type="caution">
    <text evidence="2">The sequence shown here is derived from an EMBL/GenBank/DDBJ whole genome shotgun (WGS) entry which is preliminary data.</text>
</comment>
<feature type="transmembrane region" description="Helical" evidence="1">
    <location>
        <begin position="24"/>
        <end position="43"/>
    </location>
</feature>
<keyword evidence="3" id="KW-1185">Reference proteome</keyword>
<organism evidence="2 3">
    <name type="scientific">Flavobacterium polysaccharolyticum</name>
    <dbReference type="NCBI Taxonomy" id="3133148"/>
    <lineage>
        <taxon>Bacteria</taxon>
        <taxon>Pseudomonadati</taxon>
        <taxon>Bacteroidota</taxon>
        <taxon>Flavobacteriia</taxon>
        <taxon>Flavobacteriales</taxon>
        <taxon>Flavobacteriaceae</taxon>
        <taxon>Flavobacterium</taxon>
    </lineage>
</organism>
<dbReference type="RefSeq" id="WP_342690651.1">
    <property type="nucleotide sequence ID" value="NZ_JBCGDP010000003.1"/>
</dbReference>
<keyword evidence="1" id="KW-0812">Transmembrane</keyword>
<feature type="transmembrane region" description="Helical" evidence="1">
    <location>
        <begin position="49"/>
        <end position="66"/>
    </location>
</feature>
<protein>
    <recommendedName>
        <fullName evidence="4">PH domain-containing protein</fullName>
    </recommendedName>
</protein>
<sequence length="161" mass="18729">MNQKKKEYIIENLKWPINHYDYSGHYLVALMPICLIFVGITEFEKEDSLSVLLTGIFFLLFIIYRIETERKFTALIFKKDLSTIEIGKLLAKNNGWIVQNQFDGTLELSANRSIGYGGEIVTIIRTEKEKILINTQPTGRAPFTFFKVNINYNKIRKILET</sequence>
<evidence type="ECO:0000256" key="1">
    <source>
        <dbReference type="SAM" id="Phobius"/>
    </source>
</evidence>
<name>A0ABU9NMG2_9FLAO</name>
<accession>A0ABU9NMG2</accession>
<evidence type="ECO:0008006" key="4">
    <source>
        <dbReference type="Google" id="ProtNLM"/>
    </source>
</evidence>
<keyword evidence="1" id="KW-0472">Membrane</keyword>
<proteinExistence type="predicted"/>
<reference evidence="2 3" key="1">
    <citation type="submission" date="2024-03" db="EMBL/GenBank/DDBJ databases">
        <title>Two novel species of the genus Flavobacterium exhibiting potentially degradation of complex polysaccharides.</title>
        <authorList>
            <person name="Lian X."/>
        </authorList>
    </citation>
    <scope>NUCLEOTIDE SEQUENCE [LARGE SCALE GENOMIC DNA]</scope>
    <source>
        <strain evidence="2 3">N6</strain>
    </source>
</reference>
<keyword evidence="1" id="KW-1133">Transmembrane helix</keyword>
<gene>
    <name evidence="2" type="ORF">WFZ86_03530</name>
</gene>
<evidence type="ECO:0000313" key="2">
    <source>
        <dbReference type="EMBL" id="MEM0575557.1"/>
    </source>
</evidence>
<dbReference type="Proteomes" id="UP001468798">
    <property type="component" value="Unassembled WGS sequence"/>
</dbReference>